<evidence type="ECO:0000256" key="3">
    <source>
        <dbReference type="ARBA" id="ARBA00022729"/>
    </source>
</evidence>
<dbReference type="RefSeq" id="WP_011876775.1">
    <property type="nucleotide sequence ID" value="NC_009253.1"/>
</dbReference>
<comment type="similarity">
    <text evidence="2">Belongs to the bacterial solute-binding protein 5 family.</text>
</comment>
<comment type="subcellular location">
    <subcellularLocation>
        <location evidence="1">Cell membrane</location>
        <topology evidence="1">Lipid-anchor</topology>
    </subcellularLocation>
</comment>
<dbReference type="PANTHER" id="PTHR30290:SF34">
    <property type="entry name" value="ABC TRANSPORTER, PERIPLASMIC OLIGO-PEPTIDE BINDING PROTEIN, PUTATIVE-RELATED"/>
    <property type="match status" value="1"/>
</dbReference>
<evidence type="ECO:0000256" key="2">
    <source>
        <dbReference type="ARBA" id="ARBA00005695"/>
    </source>
</evidence>
<accession>A4J1I4</accession>
<gene>
    <name evidence="5" type="ordered locus">Dred_0389</name>
</gene>
<dbReference type="PIRSF" id="PIRSF002741">
    <property type="entry name" value="MppA"/>
    <property type="match status" value="1"/>
</dbReference>
<dbReference type="CDD" id="cd08512">
    <property type="entry name" value="PBP2_NikA_DppA_OppA_like_7"/>
    <property type="match status" value="1"/>
</dbReference>
<dbReference type="Gene3D" id="3.10.105.10">
    <property type="entry name" value="Dipeptide-binding Protein, Domain 3"/>
    <property type="match status" value="1"/>
</dbReference>
<dbReference type="GO" id="GO:1904680">
    <property type="term" value="F:peptide transmembrane transporter activity"/>
    <property type="evidence" value="ECO:0007669"/>
    <property type="project" value="TreeGrafter"/>
</dbReference>
<name>A4J1I4_DESRM</name>
<dbReference type="InterPro" id="IPR039424">
    <property type="entry name" value="SBP_5"/>
</dbReference>
<evidence type="ECO:0000256" key="1">
    <source>
        <dbReference type="ARBA" id="ARBA00004193"/>
    </source>
</evidence>
<dbReference type="KEGG" id="drm:Dred_0389"/>
<evidence type="ECO:0000313" key="6">
    <source>
        <dbReference type="Proteomes" id="UP000001556"/>
    </source>
</evidence>
<dbReference type="SUPFAM" id="SSF53850">
    <property type="entry name" value="Periplasmic binding protein-like II"/>
    <property type="match status" value="1"/>
</dbReference>
<proteinExistence type="inferred from homology"/>
<dbReference type="InterPro" id="IPR023765">
    <property type="entry name" value="SBP_5_CS"/>
</dbReference>
<dbReference type="PROSITE" id="PS01040">
    <property type="entry name" value="SBP_BACTERIAL_5"/>
    <property type="match status" value="1"/>
</dbReference>
<dbReference type="AlphaFoldDB" id="A4J1I4"/>
<keyword evidence="6" id="KW-1185">Reference proteome</keyword>
<dbReference type="GO" id="GO:0043190">
    <property type="term" value="C:ATP-binding cassette (ABC) transporter complex"/>
    <property type="evidence" value="ECO:0007669"/>
    <property type="project" value="InterPro"/>
</dbReference>
<dbReference type="STRING" id="349161.Dred_0389"/>
<dbReference type="HOGENOM" id="CLU_017028_7_2_9"/>
<dbReference type="Proteomes" id="UP000001556">
    <property type="component" value="Chromosome"/>
</dbReference>
<dbReference type="eggNOG" id="COG0747">
    <property type="taxonomic scope" value="Bacteria"/>
</dbReference>
<dbReference type="Gene3D" id="3.90.76.10">
    <property type="entry name" value="Dipeptide-binding Protein, Domain 1"/>
    <property type="match status" value="1"/>
</dbReference>
<evidence type="ECO:0000259" key="4">
    <source>
        <dbReference type="Pfam" id="PF00496"/>
    </source>
</evidence>
<feature type="domain" description="Solute-binding protein family 5" evidence="4">
    <location>
        <begin position="82"/>
        <end position="441"/>
    </location>
</feature>
<evidence type="ECO:0000313" key="5">
    <source>
        <dbReference type="EMBL" id="ABO48937.1"/>
    </source>
</evidence>
<dbReference type="PROSITE" id="PS51257">
    <property type="entry name" value="PROKAR_LIPOPROTEIN"/>
    <property type="match status" value="1"/>
</dbReference>
<dbReference type="OrthoDB" id="137511at2"/>
<dbReference type="Pfam" id="PF00496">
    <property type="entry name" value="SBP_bac_5"/>
    <property type="match status" value="1"/>
</dbReference>
<dbReference type="GO" id="GO:0015833">
    <property type="term" value="P:peptide transport"/>
    <property type="evidence" value="ECO:0007669"/>
    <property type="project" value="TreeGrafter"/>
</dbReference>
<dbReference type="InterPro" id="IPR000914">
    <property type="entry name" value="SBP_5_dom"/>
</dbReference>
<dbReference type="InterPro" id="IPR030678">
    <property type="entry name" value="Peptide/Ni-bd"/>
</dbReference>
<sequence>MSNKRTKLMVAIVLLVFALTVVTGCGGGNQGGSGGQKAKIAYYAFNSEPVLDWDPSVEFSNGIAVMNNIYETLLRFDPEQNKIIPILAEEYSKSEDGLTWVFKLRKGVKFHDGTEMKADAVKYSIERTKKINKGAAYIWDSVKEINIKDDYTVEFKLSYAAPVDLIASCGYAAFIMSPKIAEQPEGWFSQGNEAGTGPYKLQSTKKGEEVVLTRFDEYWKGWEGNHFDKVIVKKVPETASRRQLVEKGEADVTIELPYEDVEALKNNADVQILDAPAFQNLFFCFNTEKEPLNNKLVRQALSYAFPYEDVVKYAMGNYATQAKGPIPYGHWGHGDNLFQYKHDLNKAKELLAQAGIPNGGFKLLLTYMSGDEAEKKTAELYKAELAKLNIELEVRGMPWDSQWELAKSKDAKSRQDILGMYWWVDYASPYSWLYSLYHSEKDPLFNLNYYKNEKFDQLIDEANSKSGIDRAAAEQMYIEAQKMLIEDAPSIFTYDKKYVWVHNKQFKGLKSNAAYPNTIFFYDTYRE</sequence>
<dbReference type="PANTHER" id="PTHR30290">
    <property type="entry name" value="PERIPLASMIC BINDING COMPONENT OF ABC TRANSPORTER"/>
    <property type="match status" value="1"/>
</dbReference>
<keyword evidence="3" id="KW-0732">Signal</keyword>
<dbReference type="EMBL" id="CP000612">
    <property type="protein sequence ID" value="ABO48937.1"/>
    <property type="molecule type" value="Genomic_DNA"/>
</dbReference>
<reference evidence="5 6" key="1">
    <citation type="submission" date="2007-03" db="EMBL/GenBank/DDBJ databases">
        <title>Complete sequence of Desulfotomaculum reducens MI-1.</title>
        <authorList>
            <consortium name="US DOE Joint Genome Institute"/>
            <person name="Copeland A."/>
            <person name="Lucas S."/>
            <person name="Lapidus A."/>
            <person name="Barry K."/>
            <person name="Detter J.C."/>
            <person name="Glavina del Rio T."/>
            <person name="Hammon N."/>
            <person name="Israni S."/>
            <person name="Dalin E."/>
            <person name="Tice H."/>
            <person name="Pitluck S."/>
            <person name="Sims D."/>
            <person name="Brettin T."/>
            <person name="Bruce D."/>
            <person name="Han C."/>
            <person name="Tapia R."/>
            <person name="Schmutz J."/>
            <person name="Larimer F."/>
            <person name="Land M."/>
            <person name="Hauser L."/>
            <person name="Kyrpides N."/>
            <person name="Kim E."/>
            <person name="Tebo B.M."/>
            <person name="Richardson P."/>
        </authorList>
    </citation>
    <scope>NUCLEOTIDE SEQUENCE [LARGE SCALE GENOMIC DNA]</scope>
    <source>
        <strain evidence="5 6">MI-1</strain>
    </source>
</reference>
<dbReference type="GO" id="GO:0042597">
    <property type="term" value="C:periplasmic space"/>
    <property type="evidence" value="ECO:0007669"/>
    <property type="project" value="UniProtKB-ARBA"/>
</dbReference>
<organism evidence="5 6">
    <name type="scientific">Desulforamulus reducens (strain ATCC BAA-1160 / DSM 100696 / MI-1)</name>
    <name type="common">Desulfotomaculum reducens</name>
    <dbReference type="NCBI Taxonomy" id="349161"/>
    <lineage>
        <taxon>Bacteria</taxon>
        <taxon>Bacillati</taxon>
        <taxon>Bacillota</taxon>
        <taxon>Clostridia</taxon>
        <taxon>Eubacteriales</taxon>
        <taxon>Peptococcaceae</taxon>
        <taxon>Desulforamulus</taxon>
    </lineage>
</organism>
<protein>
    <submittedName>
        <fullName evidence="5">Extracellular solute-binding protein, family 5</fullName>
    </submittedName>
</protein>
<dbReference type="Gene3D" id="3.40.190.10">
    <property type="entry name" value="Periplasmic binding protein-like II"/>
    <property type="match status" value="1"/>
</dbReference>